<protein>
    <recommendedName>
        <fullName evidence="5">Serpin domain-containing protein</fullName>
    </recommendedName>
</protein>
<feature type="chain" id="PRO_5012045815" description="Serpin domain-containing protein" evidence="4">
    <location>
        <begin position="16"/>
        <end position="405"/>
    </location>
</feature>
<keyword evidence="4" id="KW-0732">Signal</keyword>
<evidence type="ECO:0000256" key="3">
    <source>
        <dbReference type="RuleBase" id="RU000411"/>
    </source>
</evidence>
<keyword evidence="2" id="KW-0722">Serine protease inhibitor</keyword>
<evidence type="ECO:0000256" key="1">
    <source>
        <dbReference type="ARBA" id="ARBA00022690"/>
    </source>
</evidence>
<dbReference type="SMART" id="SM00093">
    <property type="entry name" value="SERPIN"/>
    <property type="match status" value="1"/>
</dbReference>
<name>A0A182LUK5_9DIPT</name>
<accession>A0A182LUK5</accession>
<dbReference type="GO" id="GO:0004867">
    <property type="term" value="F:serine-type endopeptidase inhibitor activity"/>
    <property type="evidence" value="ECO:0007669"/>
    <property type="project" value="UniProtKB-KW"/>
</dbReference>
<dbReference type="Pfam" id="PF00079">
    <property type="entry name" value="Serpin"/>
    <property type="match status" value="1"/>
</dbReference>
<dbReference type="GO" id="GO:0005615">
    <property type="term" value="C:extracellular space"/>
    <property type="evidence" value="ECO:0007669"/>
    <property type="project" value="InterPro"/>
</dbReference>
<dbReference type="Proteomes" id="UP000075883">
    <property type="component" value="Unassembled WGS sequence"/>
</dbReference>
<dbReference type="InterPro" id="IPR042185">
    <property type="entry name" value="Serpin_sf_2"/>
</dbReference>
<dbReference type="PANTHER" id="PTHR11461">
    <property type="entry name" value="SERINE PROTEASE INHIBITOR, SERPIN"/>
    <property type="match status" value="1"/>
</dbReference>
<dbReference type="VEuPathDB" id="VectorBase:ACUA002336"/>
<feature type="domain" description="Serpin" evidence="5">
    <location>
        <begin position="38"/>
        <end position="399"/>
    </location>
</feature>
<proteinExistence type="inferred from homology"/>
<comment type="similarity">
    <text evidence="3">Belongs to the serpin family.</text>
</comment>
<keyword evidence="1" id="KW-0646">Protease inhibitor</keyword>
<dbReference type="Gene3D" id="2.30.39.10">
    <property type="entry name" value="Alpha-1-antitrypsin, domain 1"/>
    <property type="match status" value="1"/>
</dbReference>
<evidence type="ECO:0000313" key="7">
    <source>
        <dbReference type="Proteomes" id="UP000075883"/>
    </source>
</evidence>
<evidence type="ECO:0000256" key="4">
    <source>
        <dbReference type="SAM" id="SignalP"/>
    </source>
</evidence>
<dbReference type="CDD" id="cd00172">
    <property type="entry name" value="serpin"/>
    <property type="match status" value="1"/>
</dbReference>
<evidence type="ECO:0000256" key="2">
    <source>
        <dbReference type="ARBA" id="ARBA00022900"/>
    </source>
</evidence>
<keyword evidence="7" id="KW-1185">Reference proteome</keyword>
<dbReference type="PANTHER" id="PTHR11461:SF372">
    <property type="entry name" value="ACCESSORY GLAND PROTEIN ACP76A-RELATED"/>
    <property type="match status" value="1"/>
</dbReference>
<dbReference type="EMBL" id="AXCM01006682">
    <property type="status" value="NOT_ANNOTATED_CDS"/>
    <property type="molecule type" value="Genomic_DNA"/>
</dbReference>
<sequence>MWCAVVLFLWVQAESVPGSGAWAMTQLRFPYSNTNFSLSLYKAAFNEEQNVVVAPFTLQNSIAMLYSIATGTTRDRLREVFGLPTNFTEFIINQKLLHYTLSDAGGSEGFRMKNRIIVNGLRDVDARMRDIMHEDLDTVLMYFDFSQREGVVRRANHFLSMRTNGLIRDTLFLGDVPKHLQLIQLSAGSFRPPFASGFDARDTIARDFRTGYIEKLYQTTTMFKEGDFRFARIPELEIEVLELPFHTRSDSVLWIMLPDRDAELDRIVKALEPEHFDAIHAHFSMKRAGIVVPVFSIKTEFNATDFLRNTIGLDALFRMRELRFFDDHDSALDGVMHRAAISVHEQSAEAGGVATVHSFSKRSAPSTAAYQFYVGRSFMFALVKRSSKQLLFIGHLCRPHDLVEV</sequence>
<evidence type="ECO:0000259" key="5">
    <source>
        <dbReference type="SMART" id="SM00093"/>
    </source>
</evidence>
<dbReference type="InterPro" id="IPR000215">
    <property type="entry name" value="Serpin_fam"/>
</dbReference>
<dbReference type="InterPro" id="IPR023796">
    <property type="entry name" value="Serpin_dom"/>
</dbReference>
<dbReference type="Gene3D" id="3.30.497.10">
    <property type="entry name" value="Antithrombin, subunit I, domain 2"/>
    <property type="match status" value="1"/>
</dbReference>
<dbReference type="InterPro" id="IPR036186">
    <property type="entry name" value="Serpin_sf"/>
</dbReference>
<organism evidence="6 7">
    <name type="scientific">Anopheles culicifacies</name>
    <dbReference type="NCBI Taxonomy" id="139723"/>
    <lineage>
        <taxon>Eukaryota</taxon>
        <taxon>Metazoa</taxon>
        <taxon>Ecdysozoa</taxon>
        <taxon>Arthropoda</taxon>
        <taxon>Hexapoda</taxon>
        <taxon>Insecta</taxon>
        <taxon>Pterygota</taxon>
        <taxon>Neoptera</taxon>
        <taxon>Endopterygota</taxon>
        <taxon>Diptera</taxon>
        <taxon>Nematocera</taxon>
        <taxon>Culicoidea</taxon>
        <taxon>Culicidae</taxon>
        <taxon>Anophelinae</taxon>
        <taxon>Anopheles</taxon>
        <taxon>culicifacies species complex</taxon>
    </lineage>
</organism>
<dbReference type="STRING" id="139723.A0A182LUK5"/>
<reference evidence="6" key="2">
    <citation type="submission" date="2020-05" db="UniProtKB">
        <authorList>
            <consortium name="EnsemblMetazoa"/>
        </authorList>
    </citation>
    <scope>IDENTIFICATION</scope>
    <source>
        <strain evidence="6">A-37</strain>
    </source>
</reference>
<feature type="signal peptide" evidence="4">
    <location>
        <begin position="1"/>
        <end position="15"/>
    </location>
</feature>
<dbReference type="EnsemblMetazoa" id="ACUA002336-RA">
    <property type="protein sequence ID" value="ACUA002336-PA"/>
    <property type="gene ID" value="ACUA002336"/>
</dbReference>
<evidence type="ECO:0000313" key="6">
    <source>
        <dbReference type="EnsemblMetazoa" id="ACUA002336-PA"/>
    </source>
</evidence>
<reference evidence="7" key="1">
    <citation type="submission" date="2013-09" db="EMBL/GenBank/DDBJ databases">
        <title>The Genome Sequence of Anopheles culicifacies species A.</title>
        <authorList>
            <consortium name="The Broad Institute Genomics Platform"/>
            <person name="Neafsey D.E."/>
            <person name="Besansky N."/>
            <person name="Howell P."/>
            <person name="Walton C."/>
            <person name="Young S.K."/>
            <person name="Zeng Q."/>
            <person name="Gargeya S."/>
            <person name="Fitzgerald M."/>
            <person name="Haas B."/>
            <person name="Abouelleil A."/>
            <person name="Allen A.W."/>
            <person name="Alvarado L."/>
            <person name="Arachchi H.M."/>
            <person name="Berlin A.M."/>
            <person name="Chapman S.B."/>
            <person name="Gainer-Dewar J."/>
            <person name="Goldberg J."/>
            <person name="Griggs A."/>
            <person name="Gujja S."/>
            <person name="Hansen M."/>
            <person name="Howarth C."/>
            <person name="Imamovic A."/>
            <person name="Ireland A."/>
            <person name="Larimer J."/>
            <person name="McCowan C."/>
            <person name="Murphy C."/>
            <person name="Pearson M."/>
            <person name="Poon T.W."/>
            <person name="Priest M."/>
            <person name="Roberts A."/>
            <person name="Saif S."/>
            <person name="Shea T."/>
            <person name="Sisk P."/>
            <person name="Sykes S."/>
            <person name="Wortman J."/>
            <person name="Nusbaum C."/>
            <person name="Birren B."/>
        </authorList>
    </citation>
    <scope>NUCLEOTIDE SEQUENCE [LARGE SCALE GENOMIC DNA]</scope>
    <source>
        <strain evidence="7">A-37</strain>
    </source>
</reference>
<dbReference type="AlphaFoldDB" id="A0A182LUK5"/>
<dbReference type="InterPro" id="IPR042178">
    <property type="entry name" value="Serpin_sf_1"/>
</dbReference>
<dbReference type="SUPFAM" id="SSF56574">
    <property type="entry name" value="Serpins"/>
    <property type="match status" value="1"/>
</dbReference>